<evidence type="ECO:0000313" key="3">
    <source>
        <dbReference type="EMBL" id="PTN09772.1"/>
    </source>
</evidence>
<keyword evidence="1" id="KW-0479">Metal-binding</keyword>
<name>A0A2T5C4H0_9BACT</name>
<dbReference type="InterPro" id="IPR039461">
    <property type="entry name" value="Peptidase_M49"/>
</dbReference>
<protein>
    <submittedName>
        <fullName evidence="3">Peptidase M49-like protein</fullName>
    </submittedName>
</protein>
<gene>
    <name evidence="3" type="ORF">C8N47_10366</name>
</gene>
<proteinExistence type="predicted"/>
<dbReference type="PROSITE" id="PS51257">
    <property type="entry name" value="PROKAR_LIPOPROTEIN"/>
    <property type="match status" value="1"/>
</dbReference>
<sequence length="550" mass="61855">MLKMKKIDFVVLGLAVLLTGACRPSAPKETHQEMTIEQKAASYAPFKLTTDTSVLSESEQKMLPLLFQAAQIMDNLFWKEAYGDQKELLARSTSDAMTRVLEINYGPWERLNGNQAFMDSVGPKPPGAQFYPADMTKAEFEAWDEPAKTNPYTLIVRDSLGQLQAVPYHIAFQAEVAQAAELIRQAAGFADDPGLRKYLELRAQALLTDDYYASDMAWMDMKNNVIDFVVGPIENYEDQLYGYKAAHEAYLLVKDKAWSARLDKFADLLPELQRALPCDAPYKSEMPGSDSDLNAYDVIYYAGDCNAGSKTIAINLPNDERVRAEKGSRKLQLKNAMQAKFDCILLPIAKLMMAEDQRKYVKFDAFFENTMFHEVAHGLGMGNTIDGTKTVRQALRDTYTTIEEGKADILGLWAVCKLNEMGELGDKDLMDNFVTFMAGIFRSVRFGAASAHGKANMIRFYYFQNQGAFERDALTGTYRVDFEKMKQAMMKLADQLLTMQGNGDYEQAASLIEQMGTVRDELQNDLDRINDAGIPIDIFFQQGPEFLAEN</sequence>
<dbReference type="GO" id="GO:0008239">
    <property type="term" value="F:dipeptidyl-peptidase activity"/>
    <property type="evidence" value="ECO:0007669"/>
    <property type="project" value="TreeGrafter"/>
</dbReference>
<evidence type="ECO:0000256" key="1">
    <source>
        <dbReference type="ARBA" id="ARBA00022723"/>
    </source>
</evidence>
<dbReference type="Gene3D" id="3.30.540.30">
    <property type="match status" value="1"/>
</dbReference>
<dbReference type="AlphaFoldDB" id="A0A2T5C4H0"/>
<keyword evidence="4" id="KW-1185">Reference proteome</keyword>
<organism evidence="3 4">
    <name type="scientific">Mangrovibacterium marinum</name>
    <dbReference type="NCBI Taxonomy" id="1639118"/>
    <lineage>
        <taxon>Bacteria</taxon>
        <taxon>Pseudomonadati</taxon>
        <taxon>Bacteroidota</taxon>
        <taxon>Bacteroidia</taxon>
        <taxon>Marinilabiliales</taxon>
        <taxon>Prolixibacteraceae</taxon>
        <taxon>Mangrovibacterium</taxon>
    </lineage>
</organism>
<dbReference type="GO" id="GO:0046872">
    <property type="term" value="F:metal ion binding"/>
    <property type="evidence" value="ECO:0007669"/>
    <property type="project" value="UniProtKB-KW"/>
</dbReference>
<dbReference type="EMBL" id="QAAD01000003">
    <property type="protein sequence ID" value="PTN09772.1"/>
    <property type="molecule type" value="Genomic_DNA"/>
</dbReference>
<dbReference type="PANTHER" id="PTHR23422:SF9">
    <property type="entry name" value="ZN-DEPENDENT HYDROLASE"/>
    <property type="match status" value="1"/>
</dbReference>
<dbReference type="Pfam" id="PF03571">
    <property type="entry name" value="Peptidase_M49"/>
    <property type="match status" value="1"/>
</dbReference>
<comment type="caution">
    <text evidence="3">The sequence shown here is derived from an EMBL/GenBank/DDBJ whole genome shotgun (WGS) entry which is preliminary data.</text>
</comment>
<dbReference type="GO" id="GO:0005737">
    <property type="term" value="C:cytoplasm"/>
    <property type="evidence" value="ECO:0007669"/>
    <property type="project" value="TreeGrafter"/>
</dbReference>
<dbReference type="PANTHER" id="PTHR23422">
    <property type="entry name" value="DIPEPTIDYL PEPTIDASE III-RELATED"/>
    <property type="match status" value="1"/>
</dbReference>
<dbReference type="Proteomes" id="UP000243525">
    <property type="component" value="Unassembled WGS sequence"/>
</dbReference>
<accession>A0A2T5C4H0</accession>
<reference evidence="3 4" key="1">
    <citation type="submission" date="2018-04" db="EMBL/GenBank/DDBJ databases">
        <title>Genomic Encyclopedia of Archaeal and Bacterial Type Strains, Phase II (KMG-II): from individual species to whole genera.</title>
        <authorList>
            <person name="Goeker M."/>
        </authorList>
    </citation>
    <scope>NUCLEOTIDE SEQUENCE [LARGE SCALE GENOMIC DNA]</scope>
    <source>
        <strain evidence="3 4">DSM 28823</strain>
    </source>
</reference>
<evidence type="ECO:0000313" key="4">
    <source>
        <dbReference type="Proteomes" id="UP000243525"/>
    </source>
</evidence>
<evidence type="ECO:0000256" key="2">
    <source>
        <dbReference type="ARBA" id="ARBA00022801"/>
    </source>
</evidence>
<keyword evidence="2" id="KW-0378">Hydrolase</keyword>